<protein>
    <recommendedName>
        <fullName evidence="4">Lipocalin-like domain-containing protein</fullName>
    </recommendedName>
</protein>
<evidence type="ECO:0008006" key="4">
    <source>
        <dbReference type="Google" id="ProtNLM"/>
    </source>
</evidence>
<gene>
    <name evidence="2" type="ORF">HQ399_07905</name>
</gene>
<dbReference type="RefSeq" id="WP_215803379.1">
    <property type="nucleotide sequence ID" value="NZ_CP053881.1"/>
</dbReference>
<evidence type="ECO:0000256" key="1">
    <source>
        <dbReference type="SAM" id="SignalP"/>
    </source>
</evidence>
<feature type="chain" id="PRO_5044796888" description="Lipocalin-like domain-containing protein" evidence="1">
    <location>
        <begin position="19"/>
        <end position="155"/>
    </location>
</feature>
<dbReference type="EMBL" id="CP053881">
    <property type="protein sequence ID" value="QWL62178.1"/>
    <property type="molecule type" value="Genomic_DNA"/>
</dbReference>
<evidence type="ECO:0000313" key="3">
    <source>
        <dbReference type="Proteomes" id="UP000679312"/>
    </source>
</evidence>
<proteinExistence type="predicted"/>
<reference evidence="2 3" key="1">
    <citation type="journal article" date="2021" name="Front. Microbiol.">
        <title>Prevalence and Genetic Analysis of Chromosomal mcr-3/7 in Aeromonas From U.S. Animal-Derived Samples.</title>
        <authorList>
            <person name="Wang Y."/>
            <person name="Hou N."/>
            <person name="Rasooly R."/>
            <person name="Gu Y."/>
            <person name="He X."/>
        </authorList>
    </citation>
    <scope>NUCLEOTIDE SEQUENCE [LARGE SCALE GENOMIC DNA]</scope>
    <source>
        <strain evidence="2 3">4608</strain>
    </source>
</reference>
<dbReference type="Proteomes" id="UP000679312">
    <property type="component" value="Chromosome"/>
</dbReference>
<accession>A0ABD7EMG2</accession>
<sequence>MNKTAAIFSILFSMNLHAGQNLVTINSDAHPVIGVWRLNFADTSCYEEYDFRADGRLYTSSNQQQIESSYIIEREPSASGFYRLEEHILKENGGKDCLDMSQNEDTDYVYYLKFSPSEDQFLICLDESDEECIGYFIRQSSPHQQKIQQIAATTM</sequence>
<name>A0ABD7EMG2_AERJA</name>
<organism evidence="2 3">
    <name type="scientific">Aeromonas jandaei</name>
    <dbReference type="NCBI Taxonomy" id="650"/>
    <lineage>
        <taxon>Bacteria</taxon>
        <taxon>Pseudomonadati</taxon>
        <taxon>Pseudomonadota</taxon>
        <taxon>Gammaproteobacteria</taxon>
        <taxon>Aeromonadales</taxon>
        <taxon>Aeromonadaceae</taxon>
        <taxon>Aeromonas</taxon>
    </lineage>
</organism>
<evidence type="ECO:0000313" key="2">
    <source>
        <dbReference type="EMBL" id="QWL62178.1"/>
    </source>
</evidence>
<keyword evidence="1" id="KW-0732">Signal</keyword>
<dbReference type="AlphaFoldDB" id="A0ABD7EMG2"/>
<feature type="signal peptide" evidence="1">
    <location>
        <begin position="1"/>
        <end position="18"/>
    </location>
</feature>